<dbReference type="EMBL" id="JBBUKT010000002">
    <property type="protein sequence ID" value="MEK7950171.1"/>
    <property type="molecule type" value="Genomic_DNA"/>
</dbReference>
<proteinExistence type="predicted"/>
<evidence type="ECO:0000313" key="1">
    <source>
        <dbReference type="EMBL" id="MEK7950171.1"/>
    </source>
</evidence>
<sequence>MGEVPARYGVQVHSEPEQKLIRYLVESNGRTAGRGGMEASIAGTFATVKIDYWESFEKKVVQFAGTAGQPDPR</sequence>
<gene>
    <name evidence="1" type="ORF">WKV53_06680</name>
</gene>
<evidence type="ECO:0000313" key="2">
    <source>
        <dbReference type="Proteomes" id="UP001371305"/>
    </source>
</evidence>
<dbReference type="RefSeq" id="WP_341403592.1">
    <property type="nucleotide sequence ID" value="NZ_JBBUKT010000002.1"/>
</dbReference>
<keyword evidence="2" id="KW-1185">Reference proteome</keyword>
<organism evidence="1 2">
    <name type="scientific">Luteolibacter soli</name>
    <dbReference type="NCBI Taxonomy" id="3135280"/>
    <lineage>
        <taxon>Bacteria</taxon>
        <taxon>Pseudomonadati</taxon>
        <taxon>Verrucomicrobiota</taxon>
        <taxon>Verrucomicrobiia</taxon>
        <taxon>Verrucomicrobiales</taxon>
        <taxon>Verrucomicrobiaceae</taxon>
        <taxon>Luteolibacter</taxon>
    </lineage>
</organism>
<accession>A0ABU9AR25</accession>
<protein>
    <submittedName>
        <fullName evidence="1">Uncharacterized protein</fullName>
    </submittedName>
</protein>
<reference evidence="1 2" key="1">
    <citation type="submission" date="2024-04" db="EMBL/GenBank/DDBJ databases">
        <title>Luteolibacter sp. isolated from soil.</title>
        <authorList>
            <person name="An J."/>
        </authorList>
    </citation>
    <scope>NUCLEOTIDE SEQUENCE [LARGE SCALE GENOMIC DNA]</scope>
    <source>
        <strain evidence="1 2">Y139</strain>
    </source>
</reference>
<name>A0ABU9AR25_9BACT</name>
<dbReference type="Proteomes" id="UP001371305">
    <property type="component" value="Unassembled WGS sequence"/>
</dbReference>
<comment type="caution">
    <text evidence="1">The sequence shown here is derived from an EMBL/GenBank/DDBJ whole genome shotgun (WGS) entry which is preliminary data.</text>
</comment>